<protein>
    <submittedName>
        <fullName evidence="1">Uncharacterized protein</fullName>
    </submittedName>
</protein>
<organism evidence="1 2">
    <name type="scientific">Alosa alosa</name>
    <name type="common">allis shad</name>
    <dbReference type="NCBI Taxonomy" id="278164"/>
    <lineage>
        <taxon>Eukaryota</taxon>
        <taxon>Metazoa</taxon>
        <taxon>Chordata</taxon>
        <taxon>Craniata</taxon>
        <taxon>Vertebrata</taxon>
        <taxon>Euteleostomi</taxon>
        <taxon>Actinopterygii</taxon>
        <taxon>Neopterygii</taxon>
        <taxon>Teleostei</taxon>
        <taxon>Clupei</taxon>
        <taxon>Clupeiformes</taxon>
        <taxon>Clupeoidei</taxon>
        <taxon>Clupeidae</taxon>
        <taxon>Alosa</taxon>
    </lineage>
</organism>
<proteinExistence type="predicted"/>
<accession>A0AAV6G4T0</accession>
<sequence length="67" mass="7475">MGTTKLSSAFRQSFLKKQIQAESLVDLVLRHFAIHFTSTELGTFEPGGGEFIRRSLIQSFARTEQGA</sequence>
<comment type="caution">
    <text evidence="1">The sequence shown here is derived from an EMBL/GenBank/DDBJ whole genome shotgun (WGS) entry which is preliminary data.</text>
</comment>
<evidence type="ECO:0000313" key="1">
    <source>
        <dbReference type="EMBL" id="KAG5268581.1"/>
    </source>
</evidence>
<gene>
    <name evidence="1" type="ORF">AALO_G00214140</name>
</gene>
<evidence type="ECO:0000313" key="2">
    <source>
        <dbReference type="Proteomes" id="UP000823561"/>
    </source>
</evidence>
<dbReference type="EMBL" id="JADWDJ010000016">
    <property type="protein sequence ID" value="KAG5268581.1"/>
    <property type="molecule type" value="Genomic_DNA"/>
</dbReference>
<keyword evidence="2" id="KW-1185">Reference proteome</keyword>
<name>A0AAV6G4T0_9TELE</name>
<reference evidence="1" key="1">
    <citation type="submission" date="2020-10" db="EMBL/GenBank/DDBJ databases">
        <title>Chromosome-scale genome assembly of the Allis shad, Alosa alosa.</title>
        <authorList>
            <person name="Margot Z."/>
            <person name="Christophe K."/>
            <person name="Cabau C."/>
            <person name="Louis A."/>
            <person name="Berthelot C."/>
            <person name="Parey E."/>
            <person name="Roest Crollius H."/>
            <person name="Montfort J."/>
            <person name="Robinson-Rechavi M."/>
            <person name="Bucao C."/>
            <person name="Bouchez O."/>
            <person name="Gislard M."/>
            <person name="Lluch J."/>
            <person name="Milhes M."/>
            <person name="Lampietro C."/>
            <person name="Lopez Roques C."/>
            <person name="Donnadieu C."/>
            <person name="Braasch I."/>
            <person name="Desvignes T."/>
            <person name="Postlethwait J."/>
            <person name="Bobe J."/>
            <person name="Guiguen Y."/>
        </authorList>
    </citation>
    <scope>NUCLEOTIDE SEQUENCE</scope>
    <source>
        <strain evidence="1">M-15738</strain>
        <tissue evidence="1">Blood</tissue>
    </source>
</reference>
<dbReference type="AlphaFoldDB" id="A0AAV6G4T0"/>
<dbReference type="Proteomes" id="UP000823561">
    <property type="component" value="Chromosome 16"/>
</dbReference>